<evidence type="ECO:0000259" key="1">
    <source>
        <dbReference type="Pfam" id="PF08241"/>
    </source>
</evidence>
<dbReference type="Proteomes" id="UP000307943">
    <property type="component" value="Unassembled WGS sequence"/>
</dbReference>
<proteinExistence type="predicted"/>
<dbReference type="PANTHER" id="PTHR43861">
    <property type="entry name" value="TRANS-ACONITATE 2-METHYLTRANSFERASE-RELATED"/>
    <property type="match status" value="1"/>
</dbReference>
<dbReference type="Gene3D" id="3.40.50.150">
    <property type="entry name" value="Vaccinia Virus protein VP39"/>
    <property type="match status" value="1"/>
</dbReference>
<feature type="domain" description="Methyltransferase type 11" evidence="1">
    <location>
        <begin position="39"/>
        <end position="131"/>
    </location>
</feature>
<keyword evidence="2" id="KW-0808">Transferase</keyword>
<dbReference type="InterPro" id="IPR029063">
    <property type="entry name" value="SAM-dependent_MTases_sf"/>
</dbReference>
<dbReference type="CDD" id="cd02440">
    <property type="entry name" value="AdoMet_MTases"/>
    <property type="match status" value="1"/>
</dbReference>
<keyword evidence="2" id="KW-0489">Methyltransferase</keyword>
<evidence type="ECO:0000313" key="2">
    <source>
        <dbReference type="EMBL" id="TNJ68153.1"/>
    </source>
</evidence>
<dbReference type="RefSeq" id="WP_139600130.1">
    <property type="nucleotide sequence ID" value="NZ_VDCQ01000001.1"/>
</dbReference>
<evidence type="ECO:0000313" key="3">
    <source>
        <dbReference type="Proteomes" id="UP000307943"/>
    </source>
</evidence>
<dbReference type="EMBL" id="VDCQ01000001">
    <property type="protein sequence ID" value="TNJ68153.1"/>
    <property type="molecule type" value="Genomic_DNA"/>
</dbReference>
<organism evidence="2 3">
    <name type="scientific">Paenibacillus hemerocallicola</name>
    <dbReference type="NCBI Taxonomy" id="1172614"/>
    <lineage>
        <taxon>Bacteria</taxon>
        <taxon>Bacillati</taxon>
        <taxon>Bacillota</taxon>
        <taxon>Bacilli</taxon>
        <taxon>Bacillales</taxon>
        <taxon>Paenibacillaceae</taxon>
        <taxon>Paenibacillus</taxon>
    </lineage>
</organism>
<dbReference type="GO" id="GO:0032259">
    <property type="term" value="P:methylation"/>
    <property type="evidence" value="ECO:0007669"/>
    <property type="project" value="UniProtKB-KW"/>
</dbReference>
<reference evidence="2 3" key="1">
    <citation type="submission" date="2019-05" db="EMBL/GenBank/DDBJ databases">
        <title>We sequenced the genome of Paenibacillus hemerocallicola KCTC 33185 for further insight into its adaptation and study the phylogeny of Paenibacillus.</title>
        <authorList>
            <person name="Narsing Rao M.P."/>
        </authorList>
    </citation>
    <scope>NUCLEOTIDE SEQUENCE [LARGE SCALE GENOMIC DNA]</scope>
    <source>
        <strain evidence="2 3">KCTC 33185</strain>
    </source>
</reference>
<name>A0A5C4TGC8_9BACL</name>
<dbReference type="OrthoDB" id="146133at2"/>
<sequence>MDTRADRLDRMLNVTVELFFELEQTMFFRQFGKRKMATLDIGCGNGAYAANIGARFPDMRLTGVEIDAEMYQKALVRQERNLTYIRGSYEQLHGNGSYDAVIARLVVLHIQNRDEFVKWVYDHTSNDGTVILIDFDDARYRENEKLPLFSTLYSTARQSLRRKRTFLELPDALRLEFCHGGFVHLNTERYTIRADRPDGKLRFCEYMRLATEYLLDAPISAERERELAAWLDDPDASHEIPMFGIRFGKSAEVR</sequence>
<dbReference type="InterPro" id="IPR013216">
    <property type="entry name" value="Methyltransf_11"/>
</dbReference>
<dbReference type="GO" id="GO:0008757">
    <property type="term" value="F:S-adenosylmethionine-dependent methyltransferase activity"/>
    <property type="evidence" value="ECO:0007669"/>
    <property type="project" value="InterPro"/>
</dbReference>
<protein>
    <submittedName>
        <fullName evidence="2">Methyltransferase domain-containing protein</fullName>
    </submittedName>
</protein>
<keyword evidence="3" id="KW-1185">Reference proteome</keyword>
<accession>A0A5C4TGC8</accession>
<dbReference type="AlphaFoldDB" id="A0A5C4TGC8"/>
<comment type="caution">
    <text evidence="2">The sequence shown here is derived from an EMBL/GenBank/DDBJ whole genome shotgun (WGS) entry which is preliminary data.</text>
</comment>
<dbReference type="Pfam" id="PF08241">
    <property type="entry name" value="Methyltransf_11"/>
    <property type="match status" value="1"/>
</dbReference>
<gene>
    <name evidence="2" type="ORF">FE784_00360</name>
</gene>
<dbReference type="SUPFAM" id="SSF53335">
    <property type="entry name" value="S-adenosyl-L-methionine-dependent methyltransferases"/>
    <property type="match status" value="1"/>
</dbReference>